<gene>
    <name evidence="2" type="ORF">I553_1712</name>
</gene>
<feature type="region of interest" description="Disordered" evidence="1">
    <location>
        <begin position="1"/>
        <end position="65"/>
    </location>
</feature>
<protein>
    <submittedName>
        <fullName evidence="2">Uncharacterized protein</fullName>
    </submittedName>
</protein>
<evidence type="ECO:0000256" key="1">
    <source>
        <dbReference type="SAM" id="MobiDB-lite"/>
    </source>
</evidence>
<dbReference type="EMBL" id="JAOB01000078">
    <property type="protein sequence ID" value="EUA16709.1"/>
    <property type="molecule type" value="Genomic_DNA"/>
</dbReference>
<name>X7ZBE8_MYCXE</name>
<dbReference type="PATRIC" id="fig|1299334.3.peg.8178"/>
<dbReference type="AlphaFoldDB" id="X7ZBE8"/>
<comment type="caution">
    <text evidence="2">The sequence shown here is derived from an EMBL/GenBank/DDBJ whole genome shotgun (WGS) entry which is preliminary data.</text>
</comment>
<evidence type="ECO:0000313" key="2">
    <source>
        <dbReference type="EMBL" id="EUA16709.1"/>
    </source>
</evidence>
<reference evidence="2" key="1">
    <citation type="submission" date="2014-01" db="EMBL/GenBank/DDBJ databases">
        <authorList>
            <person name="Brown-Elliot B."/>
            <person name="Wallace R."/>
            <person name="Lenaerts A."/>
            <person name="Ordway D."/>
            <person name="DeGroote M.A."/>
            <person name="Parker T."/>
            <person name="Sizemore C."/>
            <person name="Tallon L.J."/>
            <person name="Sadzewicz L.K."/>
            <person name="Sengamalay N."/>
            <person name="Fraser C.M."/>
            <person name="Hine E."/>
            <person name="Shefchek K.A."/>
            <person name="Das S.P."/>
            <person name="Tettelin H."/>
        </authorList>
    </citation>
    <scope>NUCLEOTIDE SEQUENCE [LARGE SCALE GENOMIC DNA]</scope>
    <source>
        <strain evidence="2">4042</strain>
    </source>
</reference>
<proteinExistence type="predicted"/>
<accession>X7ZBE8</accession>
<feature type="compositionally biased region" description="Polar residues" evidence="1">
    <location>
        <begin position="1"/>
        <end position="11"/>
    </location>
</feature>
<sequence>MPALSGPTTPSERPEPTAIQCRQRSSSGDHRLAKVGHLSGSGSGELRTSSGADGIIAMAPSTHQN</sequence>
<organism evidence="2">
    <name type="scientific">Mycobacterium xenopi 4042</name>
    <dbReference type="NCBI Taxonomy" id="1299334"/>
    <lineage>
        <taxon>Bacteria</taxon>
        <taxon>Bacillati</taxon>
        <taxon>Actinomycetota</taxon>
        <taxon>Actinomycetes</taxon>
        <taxon>Mycobacteriales</taxon>
        <taxon>Mycobacteriaceae</taxon>
        <taxon>Mycobacterium</taxon>
    </lineage>
</organism>